<evidence type="ECO:0000313" key="9">
    <source>
        <dbReference type="Proteomes" id="UP001597374"/>
    </source>
</evidence>
<protein>
    <submittedName>
        <fullName evidence="8">DUF3817 domain-containing protein</fullName>
    </submittedName>
</protein>
<feature type="domain" description="DUF3817" evidence="7">
    <location>
        <begin position="6"/>
        <end position="92"/>
    </location>
</feature>
<keyword evidence="4 6" id="KW-1133">Transmembrane helix</keyword>
<dbReference type="EMBL" id="JBHUIM010000002">
    <property type="protein sequence ID" value="MFD2246986.1"/>
    <property type="molecule type" value="Genomic_DNA"/>
</dbReference>
<dbReference type="PANTHER" id="PTHR40077:SF1">
    <property type="entry name" value="MEMBRANE PROTEIN"/>
    <property type="match status" value="1"/>
</dbReference>
<evidence type="ECO:0000256" key="3">
    <source>
        <dbReference type="ARBA" id="ARBA00022692"/>
    </source>
</evidence>
<dbReference type="NCBIfam" id="TIGR03954">
    <property type="entry name" value="integ_memb_HG"/>
    <property type="match status" value="1"/>
</dbReference>
<accession>A0ABW5CX00</accession>
<evidence type="ECO:0000256" key="2">
    <source>
        <dbReference type="ARBA" id="ARBA00022475"/>
    </source>
</evidence>
<dbReference type="PANTHER" id="PTHR40077">
    <property type="entry name" value="MEMBRANE PROTEIN-RELATED"/>
    <property type="match status" value="1"/>
</dbReference>
<sequence length="110" mass="12250">MMNTPLSRLRTIGIYEGFSSLVLFGIAMPLKYMAGMPEAVKYVGWAHGVLFILYILAVVQVTFVHKWSLVKVAGAFFASLIPLGPFIFDKKFLKPEEERLAAEKAAKQLA</sequence>
<dbReference type="RefSeq" id="WP_317233158.1">
    <property type="nucleotide sequence ID" value="NZ_JALPRR010000006.1"/>
</dbReference>
<dbReference type="InterPro" id="IPR023845">
    <property type="entry name" value="DUF3817_TM"/>
</dbReference>
<feature type="transmembrane region" description="Helical" evidence="6">
    <location>
        <begin position="69"/>
        <end position="88"/>
    </location>
</feature>
<name>A0ABW5CX00_9BACT</name>
<feature type="transmembrane region" description="Helical" evidence="6">
    <location>
        <begin position="42"/>
        <end position="63"/>
    </location>
</feature>
<evidence type="ECO:0000313" key="8">
    <source>
        <dbReference type="EMBL" id="MFD2246986.1"/>
    </source>
</evidence>
<evidence type="ECO:0000256" key="5">
    <source>
        <dbReference type="ARBA" id="ARBA00023136"/>
    </source>
</evidence>
<keyword evidence="3 6" id="KW-0812">Transmembrane</keyword>
<keyword evidence="2" id="KW-1003">Cell membrane</keyword>
<dbReference type="Pfam" id="PF12823">
    <property type="entry name" value="DUF3817"/>
    <property type="match status" value="1"/>
</dbReference>
<evidence type="ECO:0000259" key="7">
    <source>
        <dbReference type="Pfam" id="PF12823"/>
    </source>
</evidence>
<dbReference type="Proteomes" id="UP001597374">
    <property type="component" value="Unassembled WGS sequence"/>
</dbReference>
<proteinExistence type="predicted"/>
<organism evidence="8 9">
    <name type="scientific">Pontibacter ruber</name>
    <dbReference type="NCBI Taxonomy" id="1343895"/>
    <lineage>
        <taxon>Bacteria</taxon>
        <taxon>Pseudomonadati</taxon>
        <taxon>Bacteroidota</taxon>
        <taxon>Cytophagia</taxon>
        <taxon>Cytophagales</taxon>
        <taxon>Hymenobacteraceae</taxon>
        <taxon>Pontibacter</taxon>
    </lineage>
</organism>
<gene>
    <name evidence="8" type="ORF">ACFSKP_12020</name>
</gene>
<keyword evidence="9" id="KW-1185">Reference proteome</keyword>
<comment type="caution">
    <text evidence="8">The sequence shown here is derived from an EMBL/GenBank/DDBJ whole genome shotgun (WGS) entry which is preliminary data.</text>
</comment>
<evidence type="ECO:0000256" key="1">
    <source>
        <dbReference type="ARBA" id="ARBA00004651"/>
    </source>
</evidence>
<evidence type="ECO:0000256" key="6">
    <source>
        <dbReference type="SAM" id="Phobius"/>
    </source>
</evidence>
<comment type="subcellular location">
    <subcellularLocation>
        <location evidence="1">Cell membrane</location>
        <topology evidence="1">Multi-pass membrane protein</topology>
    </subcellularLocation>
</comment>
<keyword evidence="5 6" id="KW-0472">Membrane</keyword>
<evidence type="ECO:0000256" key="4">
    <source>
        <dbReference type="ARBA" id="ARBA00022989"/>
    </source>
</evidence>
<reference evidence="9" key="1">
    <citation type="journal article" date="2019" name="Int. J. Syst. Evol. Microbiol.">
        <title>The Global Catalogue of Microorganisms (GCM) 10K type strain sequencing project: providing services to taxonomists for standard genome sequencing and annotation.</title>
        <authorList>
            <consortium name="The Broad Institute Genomics Platform"/>
            <consortium name="The Broad Institute Genome Sequencing Center for Infectious Disease"/>
            <person name="Wu L."/>
            <person name="Ma J."/>
        </authorList>
    </citation>
    <scope>NUCLEOTIDE SEQUENCE [LARGE SCALE GENOMIC DNA]</scope>
    <source>
        <strain evidence="9">CGMCC 4.1782</strain>
    </source>
</reference>
<feature type="transmembrane region" description="Helical" evidence="6">
    <location>
        <begin position="12"/>
        <end position="30"/>
    </location>
</feature>